<dbReference type="InterPro" id="IPR037523">
    <property type="entry name" value="VOC_core"/>
</dbReference>
<dbReference type="InterPro" id="IPR004360">
    <property type="entry name" value="Glyas_Fos-R_dOase_dom"/>
</dbReference>
<feature type="transmembrane region" description="Helical" evidence="5">
    <location>
        <begin position="518"/>
        <end position="535"/>
    </location>
</feature>
<dbReference type="EMBL" id="CP025013">
    <property type="protein sequence ID" value="AUW46041.1"/>
    <property type="molecule type" value="Genomic_DNA"/>
</dbReference>
<dbReference type="Pfam" id="PF00903">
    <property type="entry name" value="Glyoxalase"/>
    <property type="match status" value="1"/>
</dbReference>
<feature type="transmembrane region" description="Helical" evidence="5">
    <location>
        <begin position="415"/>
        <end position="435"/>
    </location>
</feature>
<keyword evidence="3 5" id="KW-1133">Transmembrane helix</keyword>
<feature type="transmembrane region" description="Helical" evidence="5">
    <location>
        <begin position="312"/>
        <end position="335"/>
    </location>
</feature>
<dbReference type="AlphaFoldDB" id="A0A2K9ZDC8"/>
<proteinExistence type="inferred from homology"/>
<dbReference type="Proteomes" id="UP000238523">
    <property type="component" value="Plasmid pRLN1"/>
</dbReference>
<dbReference type="Gene3D" id="3.10.180.10">
    <property type="entry name" value="2,3-Dihydroxybiphenyl 1,2-Dioxygenase, domain 1"/>
    <property type="match status" value="1"/>
</dbReference>
<evidence type="ECO:0000256" key="4">
    <source>
        <dbReference type="ARBA" id="ARBA00023136"/>
    </source>
</evidence>
<evidence type="ECO:0000256" key="2">
    <source>
        <dbReference type="ARBA" id="ARBA00022692"/>
    </source>
</evidence>
<feature type="transmembrane region" description="Helical" evidence="5">
    <location>
        <begin position="491"/>
        <end position="511"/>
    </location>
</feature>
<geneLocation type="plasmid" evidence="9">
    <name>prln1</name>
</geneLocation>
<comment type="similarity">
    <text evidence="5">Belongs to the 4-toluene sulfonate uptake permease (TSUP) (TC 2.A.102) family.</text>
</comment>
<keyword evidence="4 5" id="KW-0472">Membrane</keyword>
<dbReference type="GO" id="GO:0005886">
    <property type="term" value="C:plasma membrane"/>
    <property type="evidence" value="ECO:0007669"/>
    <property type="project" value="UniProtKB-SubCell"/>
</dbReference>
<evidence type="ECO:0000313" key="9">
    <source>
        <dbReference type="Proteomes" id="UP000238523"/>
    </source>
</evidence>
<dbReference type="InterPro" id="IPR051598">
    <property type="entry name" value="TSUP/Inactive_protease-like"/>
</dbReference>
<evidence type="ECO:0000256" key="6">
    <source>
        <dbReference type="SAM" id="MobiDB-lite"/>
    </source>
</evidence>
<keyword evidence="8" id="KW-0614">Plasmid</keyword>
<comment type="subcellular location">
    <subcellularLocation>
        <location evidence="5">Cell membrane</location>
        <topology evidence="5">Multi-pass membrane protein</topology>
    </subcellularLocation>
    <subcellularLocation>
        <location evidence="1">Membrane</location>
        <topology evidence="1">Multi-pass membrane protein</topology>
    </subcellularLocation>
</comment>
<feature type="transmembrane region" description="Helical" evidence="5">
    <location>
        <begin position="384"/>
        <end position="403"/>
    </location>
</feature>
<evidence type="ECO:0000313" key="8">
    <source>
        <dbReference type="EMBL" id="AUW46041.1"/>
    </source>
</evidence>
<name>A0A2K9ZDC8_RHILE</name>
<feature type="transmembrane region" description="Helical" evidence="5">
    <location>
        <begin position="355"/>
        <end position="372"/>
    </location>
</feature>
<feature type="region of interest" description="Disordered" evidence="6">
    <location>
        <begin position="128"/>
        <end position="147"/>
    </location>
</feature>
<dbReference type="InterPro" id="IPR002781">
    <property type="entry name" value="TM_pro_TauE-like"/>
</dbReference>
<keyword evidence="5" id="KW-1003">Cell membrane</keyword>
<protein>
    <recommendedName>
        <fullName evidence="5">Probable membrane transporter protein</fullName>
    </recommendedName>
</protein>
<reference evidence="8 9" key="1">
    <citation type="submission" date="2017-11" db="EMBL/GenBank/DDBJ databases">
        <title>Complete genome of Rhizobium leguminosarum Norway, an ineffective micro-symbiont.</title>
        <authorList>
            <person name="Hoffrichter A."/>
            <person name="Liang J."/>
            <person name="Brachmann A."/>
            <person name="Marin M."/>
        </authorList>
    </citation>
    <scope>NUCLEOTIDE SEQUENCE [LARGE SCALE GENOMIC DNA]</scope>
    <source>
        <strain evidence="8 9">Norway</strain>
        <plasmid evidence="9">Plasmid prln1</plasmid>
    </source>
</reference>
<keyword evidence="2 5" id="KW-0812">Transmembrane</keyword>
<feature type="transmembrane region" description="Helical" evidence="5">
    <location>
        <begin position="284"/>
        <end position="305"/>
    </location>
</feature>
<accession>A0A2K9ZDC8</accession>
<sequence>MTWKPTVKEIMATVSVRYIVDDVDAAMAFYATHLGFSVAAHPAPSFAILVRGDLRLLVNGTTGPGGASQPMPDGRKPAPGGWNRIQLEVTNLDVEVARLRSAGIRFRNEIVTGMGGKQILVDDPAGIQSSCSSRHRSSPDQMSPLSGASARRAAYRLTLRQITEATQLDHGRPWWCRVCGNRRCCNHCTDWKLGTGCTRCSSLVARSDDFCGVIDRDFAFSLPRGEVASSPVGFAGKPAFTRACHHRQFSAFPSAIPTVLLRDIYAYISPMTDTANTPLPRHPAAAFGGGAIIGALGGLIGLGGAEFRLPTLIGFFNFAALEAVILNKAMSLVVVATALPFRAGSVPFGAIADNWPIVLNLLAGSLIGAWFGAGRATKLQSETLYKVIAIMLAAIAIVLMLGHDASAGRPLLTGVSQLVAGVIAGFIIGIVAALLGVAGGELLIPTLVLLFGADIKLAGSLSLAVSLPTMLVGFTRYSRDQSFSVVGRNKAFLLIMAAGSIVGTFIGGLLLGIVPNAVLLPALAIILLVSALKVWRH</sequence>
<dbReference type="PROSITE" id="PS51819">
    <property type="entry name" value="VOC"/>
    <property type="match status" value="1"/>
</dbReference>
<dbReference type="PANTHER" id="PTHR43701">
    <property type="entry name" value="MEMBRANE TRANSPORTER PROTEIN MJ0441-RELATED"/>
    <property type="match status" value="1"/>
</dbReference>
<dbReference type="InterPro" id="IPR029068">
    <property type="entry name" value="Glyas_Bleomycin-R_OHBP_Dase"/>
</dbReference>
<organism evidence="8 9">
    <name type="scientific">Rhizobium leguminosarum</name>
    <dbReference type="NCBI Taxonomy" id="384"/>
    <lineage>
        <taxon>Bacteria</taxon>
        <taxon>Pseudomonadati</taxon>
        <taxon>Pseudomonadota</taxon>
        <taxon>Alphaproteobacteria</taxon>
        <taxon>Hyphomicrobiales</taxon>
        <taxon>Rhizobiaceae</taxon>
        <taxon>Rhizobium/Agrobacterium group</taxon>
        <taxon>Rhizobium</taxon>
    </lineage>
</organism>
<dbReference type="PANTHER" id="PTHR43701:SF2">
    <property type="entry name" value="MEMBRANE TRANSPORTER PROTEIN YJNA-RELATED"/>
    <property type="match status" value="1"/>
</dbReference>
<dbReference type="SUPFAM" id="SSF54593">
    <property type="entry name" value="Glyoxalase/Bleomycin resistance protein/Dihydroxybiphenyl dioxygenase"/>
    <property type="match status" value="1"/>
</dbReference>
<evidence type="ECO:0000259" key="7">
    <source>
        <dbReference type="PROSITE" id="PS51819"/>
    </source>
</evidence>
<evidence type="ECO:0000256" key="3">
    <source>
        <dbReference type="ARBA" id="ARBA00022989"/>
    </source>
</evidence>
<evidence type="ECO:0000256" key="5">
    <source>
        <dbReference type="RuleBase" id="RU363041"/>
    </source>
</evidence>
<feature type="domain" description="VOC" evidence="7">
    <location>
        <begin position="12"/>
        <end position="134"/>
    </location>
</feature>
<gene>
    <name evidence="8" type="ORF">CUJ84_pRLN1000583</name>
</gene>
<evidence type="ECO:0000256" key="1">
    <source>
        <dbReference type="ARBA" id="ARBA00004141"/>
    </source>
</evidence>
<dbReference type="Pfam" id="PF01925">
    <property type="entry name" value="TauE"/>
    <property type="match status" value="1"/>
</dbReference>